<proteinExistence type="predicted"/>
<evidence type="ECO:0000313" key="4">
    <source>
        <dbReference type="EMBL" id="MDP9828384.1"/>
    </source>
</evidence>
<organism evidence="4 5">
    <name type="scientific">Kineosporia succinea</name>
    <dbReference type="NCBI Taxonomy" id="84632"/>
    <lineage>
        <taxon>Bacteria</taxon>
        <taxon>Bacillati</taxon>
        <taxon>Actinomycetota</taxon>
        <taxon>Actinomycetes</taxon>
        <taxon>Kineosporiales</taxon>
        <taxon>Kineosporiaceae</taxon>
        <taxon>Kineosporia</taxon>
    </lineage>
</organism>
<sequence length="135" mass="14172">MNVQVLADPAGRLIWASPALPGARLDAGAAAEPGIGKALGAAGVTAFADSAYHGAGPTIRAPHRRLRRDPNTHLFTRRELSAGQRAANQAHSAVRAPGERANAQLKTWRVLRKIRSSPSAASILVNAVQTMILNS</sequence>
<evidence type="ECO:0000313" key="5">
    <source>
        <dbReference type="Proteomes" id="UP001235712"/>
    </source>
</evidence>
<feature type="domain" description="DDE Tnp4" evidence="3">
    <location>
        <begin position="1"/>
        <end position="123"/>
    </location>
</feature>
<dbReference type="RefSeq" id="WP_307245510.1">
    <property type="nucleotide sequence ID" value="NZ_JAUSQZ010000001.1"/>
</dbReference>
<reference evidence="4 5" key="1">
    <citation type="submission" date="2023-07" db="EMBL/GenBank/DDBJ databases">
        <title>Sequencing the genomes of 1000 actinobacteria strains.</title>
        <authorList>
            <person name="Klenk H.-P."/>
        </authorList>
    </citation>
    <scope>NUCLEOTIDE SEQUENCE [LARGE SCALE GENOMIC DNA]</scope>
    <source>
        <strain evidence="4 5">DSM 44388</strain>
    </source>
</reference>
<dbReference type="EMBL" id="JAUSQZ010000001">
    <property type="protein sequence ID" value="MDP9828384.1"/>
    <property type="molecule type" value="Genomic_DNA"/>
</dbReference>
<accession>A0ABT9P6S6</accession>
<dbReference type="Pfam" id="PF13359">
    <property type="entry name" value="DDE_Tnp_4"/>
    <property type="match status" value="1"/>
</dbReference>
<dbReference type="InterPro" id="IPR027806">
    <property type="entry name" value="HARBI1_dom"/>
</dbReference>
<evidence type="ECO:0000259" key="3">
    <source>
        <dbReference type="Pfam" id="PF13359"/>
    </source>
</evidence>
<dbReference type="Proteomes" id="UP001235712">
    <property type="component" value="Unassembled WGS sequence"/>
</dbReference>
<keyword evidence="5" id="KW-1185">Reference proteome</keyword>
<keyword evidence="2" id="KW-0479">Metal-binding</keyword>
<gene>
    <name evidence="4" type="ORF">J2S57_004133</name>
</gene>
<comment type="cofactor">
    <cofactor evidence="1">
        <name>a divalent metal cation</name>
        <dbReference type="ChEBI" id="CHEBI:60240"/>
    </cofactor>
</comment>
<comment type="caution">
    <text evidence="4">The sequence shown here is derived from an EMBL/GenBank/DDBJ whole genome shotgun (WGS) entry which is preliminary data.</text>
</comment>
<protein>
    <recommendedName>
        <fullName evidence="3">DDE Tnp4 domain-containing protein</fullName>
    </recommendedName>
</protein>
<name>A0ABT9P6S6_9ACTN</name>
<evidence type="ECO:0000256" key="1">
    <source>
        <dbReference type="ARBA" id="ARBA00001968"/>
    </source>
</evidence>
<evidence type="ECO:0000256" key="2">
    <source>
        <dbReference type="ARBA" id="ARBA00022723"/>
    </source>
</evidence>